<dbReference type="Gene3D" id="2.40.170.20">
    <property type="entry name" value="TonB-dependent receptor, beta-barrel domain"/>
    <property type="match status" value="1"/>
</dbReference>
<protein>
    <submittedName>
        <fullName evidence="15">TonB-dependent receptor</fullName>
    </submittedName>
</protein>
<evidence type="ECO:0000256" key="2">
    <source>
        <dbReference type="ARBA" id="ARBA00022448"/>
    </source>
</evidence>
<dbReference type="PANTHER" id="PTHR30069">
    <property type="entry name" value="TONB-DEPENDENT OUTER MEMBRANE RECEPTOR"/>
    <property type="match status" value="1"/>
</dbReference>
<evidence type="ECO:0000256" key="11">
    <source>
        <dbReference type="RuleBase" id="RU003357"/>
    </source>
</evidence>
<dbReference type="InterPro" id="IPR000531">
    <property type="entry name" value="Beta-barrel_TonB"/>
</dbReference>
<dbReference type="GO" id="GO:0009279">
    <property type="term" value="C:cell outer membrane"/>
    <property type="evidence" value="ECO:0007669"/>
    <property type="project" value="UniProtKB-SubCell"/>
</dbReference>
<dbReference type="InterPro" id="IPR039426">
    <property type="entry name" value="TonB-dep_rcpt-like"/>
</dbReference>
<evidence type="ECO:0000256" key="5">
    <source>
        <dbReference type="ARBA" id="ARBA00022729"/>
    </source>
</evidence>
<dbReference type="Pfam" id="PF07715">
    <property type="entry name" value="Plug"/>
    <property type="match status" value="1"/>
</dbReference>
<evidence type="ECO:0000256" key="12">
    <source>
        <dbReference type="SAM" id="SignalP"/>
    </source>
</evidence>
<keyword evidence="7 10" id="KW-0472">Membrane</keyword>
<dbReference type="Pfam" id="PF00593">
    <property type="entry name" value="TonB_dep_Rec_b-barrel"/>
    <property type="match status" value="1"/>
</dbReference>
<dbReference type="RefSeq" id="WP_119049116.1">
    <property type="nucleotide sequence ID" value="NZ_CP032157.1"/>
</dbReference>
<dbReference type="OrthoDB" id="9768177at2"/>
<organism evidence="15 16">
    <name type="scientific">Paraflavitalea soli</name>
    <dbReference type="NCBI Taxonomy" id="2315862"/>
    <lineage>
        <taxon>Bacteria</taxon>
        <taxon>Pseudomonadati</taxon>
        <taxon>Bacteroidota</taxon>
        <taxon>Chitinophagia</taxon>
        <taxon>Chitinophagales</taxon>
        <taxon>Chitinophagaceae</taxon>
        <taxon>Paraflavitalea</taxon>
    </lineage>
</organism>
<evidence type="ECO:0000256" key="7">
    <source>
        <dbReference type="ARBA" id="ARBA00023136"/>
    </source>
</evidence>
<dbReference type="SUPFAM" id="SSF56935">
    <property type="entry name" value="Porins"/>
    <property type="match status" value="1"/>
</dbReference>
<feature type="signal peptide" evidence="12">
    <location>
        <begin position="1"/>
        <end position="24"/>
    </location>
</feature>
<dbReference type="Proteomes" id="UP000263900">
    <property type="component" value="Chromosome"/>
</dbReference>
<dbReference type="InterPro" id="IPR037066">
    <property type="entry name" value="Plug_dom_sf"/>
</dbReference>
<keyword evidence="8 15" id="KW-0675">Receptor</keyword>
<dbReference type="PANTHER" id="PTHR30069:SF29">
    <property type="entry name" value="HEMOGLOBIN AND HEMOGLOBIN-HAPTOGLOBIN-BINDING PROTEIN 1-RELATED"/>
    <property type="match status" value="1"/>
</dbReference>
<evidence type="ECO:0000256" key="4">
    <source>
        <dbReference type="ARBA" id="ARBA00022692"/>
    </source>
</evidence>
<keyword evidence="2 10" id="KW-0813">Transport</keyword>
<keyword evidence="3 10" id="KW-1134">Transmembrane beta strand</keyword>
<reference evidence="15 16" key="1">
    <citation type="submission" date="2018-09" db="EMBL/GenBank/DDBJ databases">
        <title>Genome sequencing of strain 6GH32-13.</title>
        <authorList>
            <person name="Weon H.-Y."/>
            <person name="Heo J."/>
            <person name="Kwon S.-W."/>
        </authorList>
    </citation>
    <scope>NUCLEOTIDE SEQUENCE [LARGE SCALE GENOMIC DNA]</scope>
    <source>
        <strain evidence="15 16">5GH32-13</strain>
    </source>
</reference>
<dbReference type="InterPro" id="IPR023997">
    <property type="entry name" value="TonB-dep_OMP_SusC/RagA_CS"/>
</dbReference>
<dbReference type="Pfam" id="PF13715">
    <property type="entry name" value="CarbopepD_reg_2"/>
    <property type="match status" value="1"/>
</dbReference>
<evidence type="ECO:0000256" key="3">
    <source>
        <dbReference type="ARBA" id="ARBA00022452"/>
    </source>
</evidence>
<dbReference type="NCBIfam" id="TIGR04056">
    <property type="entry name" value="OMP_RagA_SusC"/>
    <property type="match status" value="1"/>
</dbReference>
<evidence type="ECO:0000313" key="16">
    <source>
        <dbReference type="Proteomes" id="UP000263900"/>
    </source>
</evidence>
<keyword evidence="9 10" id="KW-0998">Cell outer membrane</keyword>
<dbReference type="InterPro" id="IPR036942">
    <property type="entry name" value="Beta-barrel_TonB_sf"/>
</dbReference>
<evidence type="ECO:0000313" key="15">
    <source>
        <dbReference type="EMBL" id="AXY73278.1"/>
    </source>
</evidence>
<dbReference type="PROSITE" id="PS52016">
    <property type="entry name" value="TONB_DEPENDENT_REC_3"/>
    <property type="match status" value="1"/>
</dbReference>
<sequence length="1032" mass="111944">MKMKVVLLSLAVLFQTLLIGQVYAQTIPVTGTVTSKITGSPVSGATITVKGTTTATTADQQGRFSITVPRAGSILVISHIAMTPQEITVRDGAAVTITLEEKSGSMDEVIVVGYGTQRKGAVTTAISSIKAGDLDNMPVQRIEQSLQGRVSGLTITSSSGQPGAGSTVRIRGTTTIGNSDPLYIVDGIQIGGGIEYLNQNDIESIDVLKDAASAAIYGARAANGVIIVTTKKGKSGKIAVHYNGYLGTQKAWRKLDLLDATQYATLLNEAYVANGQNPRFANPEQLGKGTDWQSHVFDDAAPIQNHDLSLSGGSEKSTYYASFGYLDQKGIVTPSNSYFKRFTARFNSTHKITNTISFGSNIGYTRISSIGVGTNGEWGTPLNRAINMDPITPFIVTDPALANSSPYSDHPVVRDEHGNPYGISNIVTSEILNPVAAVKVAQGNNWSDKIVANVFGEIEPIKGLKLRSSIGTDLAFWGNESFSPLNYLNTINQVTLNGYTRESNRGVFWLWENQLSYHRAIGKHDVTAMVGTTAQKNNGKTQGGTKRGIPVNDIKDASLAFPVPQTNQFFWGGEYQESLSSLYGRVIYSYDDKYLFTGIVRRDGSSKFGPNNKYGVFPSVSVGWIASHEDFFPATDVVSFLKVRGSYGITGNDRIGDFRYLSTVGGGRNYTMGLTPVLINGVSPNAISNPDLKWEETSQFNIGFDAVLFRNFSVTFDVYNKKTKGMLLGIAVPGYAGNSGPIGNIANMENRGVELELSYGNKIGDVNFKVSGNVSYLKNEVTYLGADKKFLEGQKFGPQGVEMTRTSVGNAIGSFYGFRTNGLFQTADEVLNYRNKDGGLMQPNAQPGDIRFVDNNNDGKIDNDDRTIIGDPTPDVSFGFTAEAAWKGFDLLVFGQGVAGNDVFQALRRFDLPTANWTTEALSRWTGAGTSNKFPRLVFNDPNQNFSRSSDFYLQQGSYFRIKVLQIGYTLPESITKRAGLSKLRVYLTGNNLFTFTKYNGFDPEIGGDSYGIDRGIYPQPRALMAGINIGF</sequence>
<dbReference type="KEGG" id="pseg:D3H65_04480"/>
<dbReference type="InterPro" id="IPR012910">
    <property type="entry name" value="Plug_dom"/>
</dbReference>
<dbReference type="InterPro" id="IPR023996">
    <property type="entry name" value="TonB-dep_OMP_SusC/RagA"/>
</dbReference>
<evidence type="ECO:0000256" key="9">
    <source>
        <dbReference type="ARBA" id="ARBA00023237"/>
    </source>
</evidence>
<dbReference type="AlphaFoldDB" id="A0A3B7MG84"/>
<evidence type="ECO:0000256" key="1">
    <source>
        <dbReference type="ARBA" id="ARBA00004571"/>
    </source>
</evidence>
<keyword evidence="6 11" id="KW-0798">TonB box</keyword>
<feature type="domain" description="TonB-dependent receptor plug" evidence="14">
    <location>
        <begin position="121"/>
        <end position="225"/>
    </location>
</feature>
<feature type="domain" description="TonB-dependent receptor-like beta-barrel" evidence="13">
    <location>
        <begin position="489"/>
        <end position="993"/>
    </location>
</feature>
<keyword evidence="5 12" id="KW-0732">Signal</keyword>
<proteinExistence type="inferred from homology"/>
<dbReference type="EMBL" id="CP032157">
    <property type="protein sequence ID" value="AXY73278.1"/>
    <property type="molecule type" value="Genomic_DNA"/>
</dbReference>
<comment type="subcellular location">
    <subcellularLocation>
        <location evidence="1 10">Cell outer membrane</location>
        <topology evidence="1 10">Multi-pass membrane protein</topology>
    </subcellularLocation>
</comment>
<accession>A0A3B7MG84</accession>
<keyword evidence="16" id="KW-1185">Reference proteome</keyword>
<dbReference type="SUPFAM" id="SSF49464">
    <property type="entry name" value="Carboxypeptidase regulatory domain-like"/>
    <property type="match status" value="1"/>
</dbReference>
<keyword evidence="4 10" id="KW-0812">Transmembrane</keyword>
<dbReference type="GO" id="GO:0044718">
    <property type="term" value="P:siderophore transmembrane transport"/>
    <property type="evidence" value="ECO:0007669"/>
    <property type="project" value="TreeGrafter"/>
</dbReference>
<feature type="chain" id="PRO_5017699757" evidence="12">
    <location>
        <begin position="25"/>
        <end position="1032"/>
    </location>
</feature>
<evidence type="ECO:0000256" key="6">
    <source>
        <dbReference type="ARBA" id="ARBA00023077"/>
    </source>
</evidence>
<dbReference type="GO" id="GO:0015344">
    <property type="term" value="F:siderophore uptake transmembrane transporter activity"/>
    <property type="evidence" value="ECO:0007669"/>
    <property type="project" value="TreeGrafter"/>
</dbReference>
<dbReference type="NCBIfam" id="TIGR04057">
    <property type="entry name" value="SusC_RagA_signa"/>
    <property type="match status" value="1"/>
</dbReference>
<evidence type="ECO:0000256" key="8">
    <source>
        <dbReference type="ARBA" id="ARBA00023170"/>
    </source>
</evidence>
<name>A0A3B7MG84_9BACT</name>
<comment type="similarity">
    <text evidence="10 11">Belongs to the TonB-dependent receptor family.</text>
</comment>
<evidence type="ECO:0000259" key="13">
    <source>
        <dbReference type="Pfam" id="PF00593"/>
    </source>
</evidence>
<gene>
    <name evidence="15" type="ORF">D3H65_04480</name>
</gene>
<evidence type="ECO:0000256" key="10">
    <source>
        <dbReference type="PROSITE-ProRule" id="PRU01360"/>
    </source>
</evidence>
<dbReference type="Gene3D" id="2.60.40.1120">
    <property type="entry name" value="Carboxypeptidase-like, regulatory domain"/>
    <property type="match status" value="1"/>
</dbReference>
<dbReference type="Gene3D" id="2.170.130.10">
    <property type="entry name" value="TonB-dependent receptor, plug domain"/>
    <property type="match status" value="1"/>
</dbReference>
<dbReference type="InterPro" id="IPR008969">
    <property type="entry name" value="CarboxyPept-like_regulatory"/>
</dbReference>
<evidence type="ECO:0000259" key="14">
    <source>
        <dbReference type="Pfam" id="PF07715"/>
    </source>
</evidence>